<organism evidence="4 5">
    <name type="scientific">Hwanghaeella grinnelliae</name>
    <dbReference type="NCBI Taxonomy" id="2500179"/>
    <lineage>
        <taxon>Bacteria</taxon>
        <taxon>Pseudomonadati</taxon>
        <taxon>Pseudomonadota</taxon>
        <taxon>Alphaproteobacteria</taxon>
        <taxon>Rhodospirillales</taxon>
        <taxon>Rhodospirillaceae</taxon>
        <taxon>Hwanghaeella</taxon>
    </lineage>
</organism>
<sequence length="167" mass="19441">MAYDFSNLRVLIVDDNRFMRETVEAILESIGIGTVYHAQNAEEGFAMTRDRQPDVIISDWDMEPGDGITLVKWLRLDENSPDRYIPVIMLTGFSERKRVVEARDSGVTEFLAKPVSTKSMYARLMSIIDQPRPFIRTDTYFGPDRRRRADGKYKGRERRQNKEVFLV</sequence>
<evidence type="ECO:0000313" key="5">
    <source>
        <dbReference type="Proteomes" id="UP000287447"/>
    </source>
</evidence>
<keyword evidence="1 2" id="KW-0597">Phosphoprotein</keyword>
<dbReference type="InterPro" id="IPR011006">
    <property type="entry name" value="CheY-like_superfamily"/>
</dbReference>
<reference evidence="5" key="1">
    <citation type="submission" date="2019-01" db="EMBL/GenBank/DDBJ databases">
        <title>Gri0909 isolated from a small marine red alga.</title>
        <authorList>
            <person name="Kim J."/>
            <person name="Jeong S.E."/>
            <person name="Jeon C.O."/>
        </authorList>
    </citation>
    <scope>NUCLEOTIDE SEQUENCE [LARGE SCALE GENOMIC DNA]</scope>
    <source>
        <strain evidence="5">Gri0909</strain>
    </source>
</reference>
<evidence type="ECO:0000313" key="4">
    <source>
        <dbReference type="EMBL" id="RVU36622.1"/>
    </source>
</evidence>
<dbReference type="Pfam" id="PF00072">
    <property type="entry name" value="Response_reg"/>
    <property type="match status" value="1"/>
</dbReference>
<dbReference type="InterPro" id="IPR050595">
    <property type="entry name" value="Bact_response_regulator"/>
</dbReference>
<dbReference type="Gene3D" id="3.40.50.2300">
    <property type="match status" value="1"/>
</dbReference>
<dbReference type="AlphaFoldDB" id="A0A437QQ29"/>
<dbReference type="PROSITE" id="PS50110">
    <property type="entry name" value="RESPONSE_REGULATORY"/>
    <property type="match status" value="1"/>
</dbReference>
<dbReference type="OrthoDB" id="9786548at2"/>
<protein>
    <submittedName>
        <fullName evidence="4">Response regulator</fullName>
    </submittedName>
</protein>
<evidence type="ECO:0000256" key="2">
    <source>
        <dbReference type="PROSITE-ProRule" id="PRU00169"/>
    </source>
</evidence>
<keyword evidence="5" id="KW-1185">Reference proteome</keyword>
<dbReference type="SUPFAM" id="SSF52172">
    <property type="entry name" value="CheY-like"/>
    <property type="match status" value="1"/>
</dbReference>
<feature type="domain" description="Response regulatory" evidence="3">
    <location>
        <begin position="9"/>
        <end position="128"/>
    </location>
</feature>
<dbReference type="Proteomes" id="UP000287447">
    <property type="component" value="Unassembled WGS sequence"/>
</dbReference>
<proteinExistence type="predicted"/>
<evidence type="ECO:0000259" key="3">
    <source>
        <dbReference type="PROSITE" id="PS50110"/>
    </source>
</evidence>
<name>A0A437QQ29_9PROT</name>
<accession>A0A437QQ29</accession>
<dbReference type="SMART" id="SM00448">
    <property type="entry name" value="REC"/>
    <property type="match status" value="1"/>
</dbReference>
<dbReference type="PANTHER" id="PTHR44591:SF3">
    <property type="entry name" value="RESPONSE REGULATORY DOMAIN-CONTAINING PROTEIN"/>
    <property type="match status" value="1"/>
</dbReference>
<dbReference type="EMBL" id="SADE01000002">
    <property type="protein sequence ID" value="RVU36622.1"/>
    <property type="molecule type" value="Genomic_DNA"/>
</dbReference>
<evidence type="ECO:0000256" key="1">
    <source>
        <dbReference type="ARBA" id="ARBA00022553"/>
    </source>
</evidence>
<dbReference type="InterPro" id="IPR001789">
    <property type="entry name" value="Sig_transdc_resp-reg_receiver"/>
</dbReference>
<feature type="modified residue" description="4-aspartylphosphate" evidence="2">
    <location>
        <position position="59"/>
    </location>
</feature>
<dbReference type="CDD" id="cd00156">
    <property type="entry name" value="REC"/>
    <property type="match status" value="1"/>
</dbReference>
<comment type="caution">
    <text evidence="4">The sequence shown here is derived from an EMBL/GenBank/DDBJ whole genome shotgun (WGS) entry which is preliminary data.</text>
</comment>
<dbReference type="GO" id="GO:0000160">
    <property type="term" value="P:phosphorelay signal transduction system"/>
    <property type="evidence" value="ECO:0007669"/>
    <property type="project" value="InterPro"/>
</dbReference>
<gene>
    <name evidence="4" type="ORF">EOI86_15690</name>
</gene>
<dbReference type="RefSeq" id="WP_127766098.1">
    <property type="nucleotide sequence ID" value="NZ_SADE01000002.1"/>
</dbReference>
<dbReference type="PANTHER" id="PTHR44591">
    <property type="entry name" value="STRESS RESPONSE REGULATOR PROTEIN 1"/>
    <property type="match status" value="1"/>
</dbReference>